<dbReference type="InterPro" id="IPR019826">
    <property type="entry name" value="Carboxylesterase_B_AS"/>
</dbReference>
<evidence type="ECO:0000313" key="6">
    <source>
        <dbReference type="EMBL" id="MFC4504960.1"/>
    </source>
</evidence>
<evidence type="ECO:0000256" key="2">
    <source>
        <dbReference type="ARBA" id="ARBA00022801"/>
    </source>
</evidence>
<dbReference type="InterPro" id="IPR002018">
    <property type="entry name" value="CarbesteraseB"/>
</dbReference>
<dbReference type="SUPFAM" id="SSF53474">
    <property type="entry name" value="alpha/beta-Hydrolases"/>
    <property type="match status" value="1"/>
</dbReference>
<accession>A0ABV9B007</accession>
<dbReference type="InterPro" id="IPR000997">
    <property type="entry name" value="Cholinesterase"/>
</dbReference>
<dbReference type="PRINTS" id="PR00878">
    <property type="entry name" value="CHOLNESTRASE"/>
</dbReference>
<dbReference type="Proteomes" id="UP001595839">
    <property type="component" value="Unassembled WGS sequence"/>
</dbReference>
<dbReference type="RefSeq" id="WP_381182502.1">
    <property type="nucleotide sequence ID" value="NZ_JBHSFK010000030.1"/>
</dbReference>
<dbReference type="Gene3D" id="3.40.50.1820">
    <property type="entry name" value="alpha/beta hydrolase"/>
    <property type="match status" value="1"/>
</dbReference>
<evidence type="ECO:0000256" key="1">
    <source>
        <dbReference type="ARBA" id="ARBA00005964"/>
    </source>
</evidence>
<dbReference type="InterPro" id="IPR029058">
    <property type="entry name" value="AB_hydrolase_fold"/>
</dbReference>
<name>A0ABV9B007_9ACTN</name>
<dbReference type="PANTHER" id="PTHR43918">
    <property type="entry name" value="ACETYLCHOLINESTERASE"/>
    <property type="match status" value="1"/>
</dbReference>
<organism evidence="6 7">
    <name type="scientific">Streptomyces vulcanius</name>
    <dbReference type="NCBI Taxonomy" id="1441876"/>
    <lineage>
        <taxon>Bacteria</taxon>
        <taxon>Bacillati</taxon>
        <taxon>Actinomycetota</taxon>
        <taxon>Actinomycetes</taxon>
        <taxon>Kitasatosporales</taxon>
        <taxon>Streptomycetaceae</taxon>
        <taxon>Streptomyces</taxon>
    </lineage>
</organism>
<protein>
    <recommendedName>
        <fullName evidence="4">Carboxylic ester hydrolase</fullName>
        <ecNumber evidence="4">3.1.1.-</ecNumber>
    </recommendedName>
</protein>
<reference evidence="7" key="1">
    <citation type="journal article" date="2019" name="Int. J. Syst. Evol. Microbiol.">
        <title>The Global Catalogue of Microorganisms (GCM) 10K type strain sequencing project: providing services to taxonomists for standard genome sequencing and annotation.</title>
        <authorList>
            <consortium name="The Broad Institute Genomics Platform"/>
            <consortium name="The Broad Institute Genome Sequencing Center for Infectious Disease"/>
            <person name="Wu L."/>
            <person name="Ma J."/>
        </authorList>
    </citation>
    <scope>NUCLEOTIDE SEQUENCE [LARGE SCALE GENOMIC DNA]</scope>
    <source>
        <strain evidence="7">CGMCC 4.7177</strain>
    </source>
</reference>
<keyword evidence="2 4" id="KW-0378">Hydrolase</keyword>
<sequence>MSDSVSVAAEQGELAGRALDDGGSVFAGIPFAEAPVGRLRLRPPRPPRPWQGVRDATAFRASPAQNPDPWSPPDAVYDEDCLEVNVWTPDVHGRRPVMVWIYGGAFESGSAVPPGTDGQWLMRGGDVVVVGFNYRVGALGFLDLTGIGGESWSGSVNLGLQDQVAALRWVRRNIGRFGGDPDNISVFGGSAGASSVGCLLAMPAARGLFRRAILMSPPVARIYAPATARRLAADLLDTVGVHRPEQLLDIPVEDILAAQAKIVPADMGARALPGGRSWGPVLDGAVLPRTPMQAAEAGDTAAVPLLIGANRDEMLAAEAFMQPGTTPPNAGALYDEIAGAVGEAAARGLLNAYRAAEPDATPTRQRLRFLGDRLYRVPAARMAEAHTRAGGTAHRYLFAADLPVVGPSHGMEVALVFGNHDSDDNPLAPLYRQWPDSAALGRQMMTAWSAFAHTGDPGWAPHTPGTADVRVFGAPGPVAEPPAATAASWRLAAHPATVPESAG</sequence>
<gene>
    <name evidence="6" type="ORF">ACFPIH_36610</name>
</gene>
<feature type="domain" description="Carboxylesterase type B" evidence="5">
    <location>
        <begin position="5"/>
        <end position="458"/>
    </location>
</feature>
<dbReference type="Pfam" id="PF00135">
    <property type="entry name" value="COesterase"/>
    <property type="match status" value="1"/>
</dbReference>
<dbReference type="PANTHER" id="PTHR43918:SF4">
    <property type="entry name" value="CARBOXYLIC ESTER HYDROLASE"/>
    <property type="match status" value="1"/>
</dbReference>
<comment type="similarity">
    <text evidence="1 4">Belongs to the type-B carboxylesterase/lipase family.</text>
</comment>
<comment type="caution">
    <text evidence="6">The sequence shown here is derived from an EMBL/GenBank/DDBJ whole genome shotgun (WGS) entry which is preliminary data.</text>
</comment>
<evidence type="ECO:0000259" key="5">
    <source>
        <dbReference type="Pfam" id="PF00135"/>
    </source>
</evidence>
<dbReference type="InterPro" id="IPR050654">
    <property type="entry name" value="AChE-related_enzymes"/>
</dbReference>
<keyword evidence="7" id="KW-1185">Reference proteome</keyword>
<evidence type="ECO:0000256" key="4">
    <source>
        <dbReference type="RuleBase" id="RU361235"/>
    </source>
</evidence>
<evidence type="ECO:0000256" key="3">
    <source>
        <dbReference type="ARBA" id="ARBA00023157"/>
    </source>
</evidence>
<proteinExistence type="inferred from homology"/>
<evidence type="ECO:0000313" key="7">
    <source>
        <dbReference type="Proteomes" id="UP001595839"/>
    </source>
</evidence>
<dbReference type="EMBL" id="JBHSFK010000030">
    <property type="protein sequence ID" value="MFC4504960.1"/>
    <property type="molecule type" value="Genomic_DNA"/>
</dbReference>
<dbReference type="EC" id="3.1.1.-" evidence="4"/>
<keyword evidence="3" id="KW-1015">Disulfide bond</keyword>
<dbReference type="PROSITE" id="PS00122">
    <property type="entry name" value="CARBOXYLESTERASE_B_1"/>
    <property type="match status" value="1"/>
</dbReference>